<keyword evidence="3 5" id="KW-0378">Hydrolase</keyword>
<keyword evidence="8" id="KW-1185">Reference proteome</keyword>
<evidence type="ECO:0000256" key="2">
    <source>
        <dbReference type="ARBA" id="ARBA00009865"/>
    </source>
</evidence>
<name>A0ABY9Y4I0_9FLAO</name>
<dbReference type="RefSeq" id="WP_415862941.1">
    <property type="nucleotide sequence ID" value="NZ_CP134536.1"/>
</dbReference>
<gene>
    <name evidence="7" type="ORF">RHP49_01605</name>
</gene>
<dbReference type="Proteomes" id="UP001303407">
    <property type="component" value="Chromosome"/>
</dbReference>
<keyword evidence="4 5" id="KW-0326">Glycosidase</keyword>
<dbReference type="InterPro" id="IPR023296">
    <property type="entry name" value="Glyco_hydro_beta-prop_sf"/>
</dbReference>
<keyword evidence="6" id="KW-0732">Signal</keyword>
<evidence type="ECO:0000313" key="7">
    <source>
        <dbReference type="EMBL" id="WNH12961.1"/>
    </source>
</evidence>
<dbReference type="InterPro" id="IPR016840">
    <property type="entry name" value="Glyco_hydro_43_endo_a_Ara-ase"/>
</dbReference>
<evidence type="ECO:0000256" key="4">
    <source>
        <dbReference type="ARBA" id="ARBA00023295"/>
    </source>
</evidence>
<dbReference type="SUPFAM" id="SSF75005">
    <property type="entry name" value="Arabinanase/levansucrase/invertase"/>
    <property type="match status" value="1"/>
</dbReference>
<feature type="signal peptide" evidence="6">
    <location>
        <begin position="1"/>
        <end position="24"/>
    </location>
</feature>
<dbReference type="PANTHER" id="PTHR43301:SF3">
    <property type="entry name" value="ARABINAN ENDO-1,5-ALPHA-L-ARABINOSIDASE A-RELATED"/>
    <property type="match status" value="1"/>
</dbReference>
<evidence type="ECO:0000256" key="6">
    <source>
        <dbReference type="SAM" id="SignalP"/>
    </source>
</evidence>
<dbReference type="PIRSF" id="PIRSF026534">
    <property type="entry name" value="Endo_alpha-L-arabinosidase"/>
    <property type="match status" value="1"/>
</dbReference>
<reference evidence="7 8" key="1">
    <citation type="submission" date="2023-09" db="EMBL/GenBank/DDBJ databases">
        <title>Thalassobella suaedae gen. nov., sp. nov., a marine bacterium of the family Flavobacteriaceae isolated from a halophyte Suaeda japonica.</title>
        <authorList>
            <person name="Lee S.Y."/>
            <person name="Hwang C.Y."/>
        </authorList>
    </citation>
    <scope>NUCLEOTIDE SEQUENCE [LARGE SCALE GENOMIC DNA]</scope>
    <source>
        <strain evidence="7 8">HL-DH10</strain>
    </source>
</reference>
<evidence type="ECO:0000313" key="8">
    <source>
        <dbReference type="Proteomes" id="UP001303407"/>
    </source>
</evidence>
<dbReference type="EMBL" id="CP134536">
    <property type="protein sequence ID" value="WNH12961.1"/>
    <property type="molecule type" value="Genomic_DNA"/>
</dbReference>
<dbReference type="InterPro" id="IPR006710">
    <property type="entry name" value="Glyco_hydro_43"/>
</dbReference>
<feature type="chain" id="PRO_5045780688" evidence="6">
    <location>
        <begin position="25"/>
        <end position="356"/>
    </location>
</feature>
<evidence type="ECO:0000256" key="5">
    <source>
        <dbReference type="PIRNR" id="PIRNR026534"/>
    </source>
</evidence>
<evidence type="ECO:0000256" key="1">
    <source>
        <dbReference type="ARBA" id="ARBA00004834"/>
    </source>
</evidence>
<dbReference type="PANTHER" id="PTHR43301">
    <property type="entry name" value="ARABINAN ENDO-1,5-ALPHA-L-ARABINOSIDASE"/>
    <property type="match status" value="1"/>
</dbReference>
<evidence type="ECO:0000256" key="3">
    <source>
        <dbReference type="ARBA" id="ARBA00022801"/>
    </source>
</evidence>
<comment type="similarity">
    <text evidence="2 5">Belongs to the glycosyl hydrolase 43 family.</text>
</comment>
<dbReference type="Pfam" id="PF04616">
    <property type="entry name" value="Glyco_hydro_43"/>
    <property type="match status" value="1"/>
</dbReference>
<accession>A0ABY9Y4I0</accession>
<proteinExistence type="inferred from homology"/>
<protein>
    <submittedName>
        <fullName evidence="7">Family 43 glycosylhydrolase</fullName>
    </submittedName>
</protein>
<sequence>MNFKKCKNLLLIIVLLVTSIFINAQPQRPKTVKLGDFDAHDPVMIKQDSTFYLFLTGGGMSKSTDLENWTNLKRVPSKLEWVTDDIISGYRGGFWAPDIQFLNDTYYLYYSPSAFAKNTSAIGVMTNKTLNQDSPDYKWEDQGKILQSIPGRDFWNAIDANVYFERAWGGKSTGWLSFGSFWGGIKLVKLDSTMTALAEPQEWYTIAKQERTFGMPDTDPGDGTIEAPFIYRRHQYYYLFVSVGYCCRGLDSTYETIVGRSRDIRGPYFDKDGVPMYAGGGTYVAGPNEDYAGIGHCAVYDFDGKTWFISHGYDKKDRGRSKLVVKEITWDRAEWPTVVFKKKADVKVNPNKEIEE</sequence>
<comment type="pathway">
    <text evidence="1 5">Glycan metabolism; L-arabinan degradation.</text>
</comment>
<dbReference type="Gene3D" id="2.115.10.20">
    <property type="entry name" value="Glycosyl hydrolase domain, family 43"/>
    <property type="match status" value="1"/>
</dbReference>
<organism evidence="7 8">
    <name type="scientific">Thalassobellus suaedae</name>
    <dbReference type="NCBI Taxonomy" id="3074124"/>
    <lineage>
        <taxon>Bacteria</taxon>
        <taxon>Pseudomonadati</taxon>
        <taxon>Bacteroidota</taxon>
        <taxon>Flavobacteriia</taxon>
        <taxon>Flavobacteriales</taxon>
        <taxon>Flavobacteriaceae</taxon>
        <taxon>Thalassobellus</taxon>
    </lineage>
</organism>
<dbReference type="InterPro" id="IPR050727">
    <property type="entry name" value="GH43_arabinanases"/>
</dbReference>